<protein>
    <recommendedName>
        <fullName evidence="3">Secreted protein</fullName>
    </recommendedName>
</protein>
<organism evidence="2">
    <name type="scientific">Arundo donax</name>
    <name type="common">Giant reed</name>
    <name type="synonym">Donax arundinaceus</name>
    <dbReference type="NCBI Taxonomy" id="35708"/>
    <lineage>
        <taxon>Eukaryota</taxon>
        <taxon>Viridiplantae</taxon>
        <taxon>Streptophyta</taxon>
        <taxon>Embryophyta</taxon>
        <taxon>Tracheophyta</taxon>
        <taxon>Spermatophyta</taxon>
        <taxon>Magnoliopsida</taxon>
        <taxon>Liliopsida</taxon>
        <taxon>Poales</taxon>
        <taxon>Poaceae</taxon>
        <taxon>PACMAD clade</taxon>
        <taxon>Arundinoideae</taxon>
        <taxon>Arundineae</taxon>
        <taxon>Arundo</taxon>
    </lineage>
</organism>
<sequence length="70" mass="8017">MRHLLPLHLVTRAALAWLPPPHHGPDHRRPLTSTLASFPITSRPNQRHLHTTVMIAPLLEMRTTNPPREI</sequence>
<evidence type="ECO:0000313" key="2">
    <source>
        <dbReference type="EMBL" id="JAE36208.1"/>
    </source>
</evidence>
<dbReference type="AlphaFoldDB" id="A0A0A9HTH0"/>
<accession>A0A0A9HTH0</accession>
<reference evidence="2" key="1">
    <citation type="submission" date="2014-09" db="EMBL/GenBank/DDBJ databases">
        <authorList>
            <person name="Magalhaes I.L.F."/>
            <person name="Oliveira U."/>
            <person name="Santos F.R."/>
            <person name="Vidigal T.H.D.A."/>
            <person name="Brescovit A.D."/>
            <person name="Santos A.J."/>
        </authorList>
    </citation>
    <scope>NUCLEOTIDE SEQUENCE</scope>
    <source>
        <tissue evidence="2">Shoot tissue taken approximately 20 cm above the soil surface</tissue>
    </source>
</reference>
<feature type="signal peptide" evidence="1">
    <location>
        <begin position="1"/>
        <end position="16"/>
    </location>
</feature>
<feature type="chain" id="PRO_5002063149" description="Secreted protein" evidence="1">
    <location>
        <begin position="17"/>
        <end position="70"/>
    </location>
</feature>
<name>A0A0A9HTH0_ARUDO</name>
<reference evidence="2" key="2">
    <citation type="journal article" date="2015" name="Data Brief">
        <title>Shoot transcriptome of the giant reed, Arundo donax.</title>
        <authorList>
            <person name="Barrero R.A."/>
            <person name="Guerrero F.D."/>
            <person name="Moolhuijzen P."/>
            <person name="Goolsby J.A."/>
            <person name="Tidwell J."/>
            <person name="Bellgard S.E."/>
            <person name="Bellgard M.I."/>
        </authorList>
    </citation>
    <scope>NUCLEOTIDE SEQUENCE</scope>
    <source>
        <tissue evidence="2">Shoot tissue taken approximately 20 cm above the soil surface</tissue>
    </source>
</reference>
<proteinExistence type="predicted"/>
<evidence type="ECO:0008006" key="3">
    <source>
        <dbReference type="Google" id="ProtNLM"/>
    </source>
</evidence>
<dbReference type="EMBL" id="GBRH01161688">
    <property type="protein sequence ID" value="JAE36208.1"/>
    <property type="molecule type" value="Transcribed_RNA"/>
</dbReference>
<keyword evidence="1" id="KW-0732">Signal</keyword>
<evidence type="ECO:0000256" key="1">
    <source>
        <dbReference type="SAM" id="SignalP"/>
    </source>
</evidence>